<keyword evidence="3 4" id="KW-0687">Ribonucleoprotein</keyword>
<comment type="function">
    <text evidence="4">One of the early assembly proteins it binds 23S rRNA. One of the proteins that surrounds the polypeptide exit tunnel on the outside of the ribosome. Forms the main docking site for trigger factor binding to the ribosome.</text>
</comment>
<dbReference type="GO" id="GO:0006412">
    <property type="term" value="P:translation"/>
    <property type="evidence" value="ECO:0007669"/>
    <property type="project" value="UniProtKB-UniRule"/>
</dbReference>
<name>A0A0G0JI91_9BACT</name>
<dbReference type="AlphaFoldDB" id="A0A0G0JI91"/>
<proteinExistence type="inferred from homology"/>
<dbReference type="InterPro" id="IPR012677">
    <property type="entry name" value="Nucleotide-bd_a/b_plait_sf"/>
</dbReference>
<dbReference type="Proteomes" id="UP000034235">
    <property type="component" value="Unassembled WGS sequence"/>
</dbReference>
<keyword evidence="4" id="KW-0694">RNA-binding</keyword>
<dbReference type="NCBIfam" id="NF004363">
    <property type="entry name" value="PRK05738.2-4"/>
    <property type="match status" value="1"/>
</dbReference>
<accession>A0A0G0JI91</accession>
<dbReference type="SUPFAM" id="SSF54189">
    <property type="entry name" value="Ribosomal proteins S24e, L23 and L15e"/>
    <property type="match status" value="1"/>
</dbReference>
<reference evidence="5 6" key="1">
    <citation type="journal article" date="2015" name="Nature">
        <title>rRNA introns, odd ribosomes, and small enigmatic genomes across a large radiation of phyla.</title>
        <authorList>
            <person name="Brown C.T."/>
            <person name="Hug L.A."/>
            <person name="Thomas B.C."/>
            <person name="Sharon I."/>
            <person name="Castelle C.J."/>
            <person name="Singh A."/>
            <person name="Wilkins M.J."/>
            <person name="Williams K.H."/>
            <person name="Banfield J.F."/>
        </authorList>
    </citation>
    <scope>NUCLEOTIDE SEQUENCE [LARGE SCALE GENOMIC DNA]</scope>
</reference>
<dbReference type="GO" id="GO:0019843">
    <property type="term" value="F:rRNA binding"/>
    <property type="evidence" value="ECO:0007669"/>
    <property type="project" value="UniProtKB-UniRule"/>
</dbReference>
<dbReference type="Pfam" id="PF00276">
    <property type="entry name" value="Ribosomal_L23"/>
    <property type="match status" value="1"/>
</dbReference>
<evidence type="ECO:0000256" key="1">
    <source>
        <dbReference type="ARBA" id="ARBA00006700"/>
    </source>
</evidence>
<dbReference type="InterPro" id="IPR013025">
    <property type="entry name" value="Ribosomal_uL23-like"/>
</dbReference>
<evidence type="ECO:0000313" key="6">
    <source>
        <dbReference type="Proteomes" id="UP000034235"/>
    </source>
</evidence>
<dbReference type="GO" id="GO:0003735">
    <property type="term" value="F:structural constituent of ribosome"/>
    <property type="evidence" value="ECO:0007669"/>
    <property type="project" value="InterPro"/>
</dbReference>
<gene>
    <name evidence="4" type="primary">rplW</name>
    <name evidence="5" type="ORF">US86_C0001G0360</name>
</gene>
<evidence type="ECO:0000256" key="3">
    <source>
        <dbReference type="ARBA" id="ARBA00023274"/>
    </source>
</evidence>
<organism evidence="5 6">
    <name type="scientific">Candidatus Daviesbacteria bacterium GW2011_GWA2_38_24</name>
    <dbReference type="NCBI Taxonomy" id="1618422"/>
    <lineage>
        <taxon>Bacteria</taxon>
        <taxon>Candidatus Daviesiibacteriota</taxon>
    </lineage>
</organism>
<protein>
    <recommendedName>
        <fullName evidence="4">Large ribosomal subunit protein uL23</fullName>
    </recommendedName>
</protein>
<dbReference type="HAMAP" id="MF_01369_B">
    <property type="entry name" value="Ribosomal_uL23_B"/>
    <property type="match status" value="1"/>
</dbReference>
<dbReference type="InterPro" id="IPR012678">
    <property type="entry name" value="Ribosomal_uL23/eL15/eS24_sf"/>
</dbReference>
<dbReference type="GO" id="GO:0005840">
    <property type="term" value="C:ribosome"/>
    <property type="evidence" value="ECO:0007669"/>
    <property type="project" value="UniProtKB-KW"/>
</dbReference>
<dbReference type="Gene3D" id="3.30.70.330">
    <property type="match status" value="1"/>
</dbReference>
<dbReference type="GO" id="GO:1990904">
    <property type="term" value="C:ribonucleoprotein complex"/>
    <property type="evidence" value="ECO:0007669"/>
    <property type="project" value="UniProtKB-KW"/>
</dbReference>
<dbReference type="EMBL" id="LBUP01000001">
    <property type="protein sequence ID" value="KKQ67433.1"/>
    <property type="molecule type" value="Genomic_DNA"/>
</dbReference>
<evidence type="ECO:0000313" key="5">
    <source>
        <dbReference type="EMBL" id="KKQ67433.1"/>
    </source>
</evidence>
<comment type="subunit">
    <text evidence="4">Part of the 50S ribosomal subunit. Contacts protein L29, and trigger factor when it is bound to the ribosome.</text>
</comment>
<sequence>MLRRPIITEKTMNLTKLGLYTFEVSPEVSKLQIAKLIKDKFNVDVISIKTVNIAGKKKMQRARRRHYYTKDIRKAIVQIGKGQKIALFEAGAPEEEVATEPKVKEKKSLLRGTKVKIEAKEGGK</sequence>
<evidence type="ECO:0000256" key="2">
    <source>
        <dbReference type="ARBA" id="ARBA00022980"/>
    </source>
</evidence>
<keyword evidence="4" id="KW-0699">rRNA-binding</keyword>
<comment type="similarity">
    <text evidence="1 4">Belongs to the universal ribosomal protein uL23 family.</text>
</comment>
<keyword evidence="2 4" id="KW-0689">Ribosomal protein</keyword>
<comment type="caution">
    <text evidence="5">The sequence shown here is derived from an EMBL/GenBank/DDBJ whole genome shotgun (WGS) entry which is preliminary data.</text>
</comment>
<evidence type="ECO:0000256" key="4">
    <source>
        <dbReference type="HAMAP-Rule" id="MF_01369"/>
    </source>
</evidence>